<evidence type="ECO:0000259" key="3">
    <source>
        <dbReference type="Pfam" id="PF00139"/>
    </source>
</evidence>
<gene>
    <name evidence="4" type="ORF">QYE76_033628</name>
</gene>
<evidence type="ECO:0000313" key="5">
    <source>
        <dbReference type="Proteomes" id="UP001231189"/>
    </source>
</evidence>
<dbReference type="InterPro" id="IPR001220">
    <property type="entry name" value="Legume_lectin_dom"/>
</dbReference>
<dbReference type="EMBL" id="JAUUTY010000007">
    <property type="protein sequence ID" value="KAK1609955.1"/>
    <property type="molecule type" value="Genomic_DNA"/>
</dbReference>
<protein>
    <recommendedName>
        <fullName evidence="3">Legume lectin domain-containing protein</fullName>
    </recommendedName>
</protein>
<dbReference type="PANTHER" id="PTHR32401">
    <property type="entry name" value="CONCANAVALIN A-LIKE LECTIN FAMILY PROTEIN"/>
    <property type="match status" value="1"/>
</dbReference>
<dbReference type="PANTHER" id="PTHR32401:SF57">
    <property type="entry name" value="OS08G0334300 PROTEIN"/>
    <property type="match status" value="1"/>
</dbReference>
<comment type="similarity">
    <text evidence="1">Belongs to the leguminous lectin family.</text>
</comment>
<dbReference type="Gene3D" id="2.60.120.200">
    <property type="match status" value="1"/>
</dbReference>
<dbReference type="InterPro" id="IPR013320">
    <property type="entry name" value="ConA-like_dom_sf"/>
</dbReference>
<name>A0AAD8QX10_LOLMU</name>
<keyword evidence="5" id="KW-1185">Reference proteome</keyword>
<dbReference type="GO" id="GO:0030246">
    <property type="term" value="F:carbohydrate binding"/>
    <property type="evidence" value="ECO:0007669"/>
    <property type="project" value="UniProtKB-KW"/>
</dbReference>
<evidence type="ECO:0000256" key="2">
    <source>
        <dbReference type="ARBA" id="ARBA00022734"/>
    </source>
</evidence>
<evidence type="ECO:0000256" key="1">
    <source>
        <dbReference type="ARBA" id="ARBA00007606"/>
    </source>
</evidence>
<comment type="caution">
    <text evidence="4">The sequence shown here is derived from an EMBL/GenBank/DDBJ whole genome shotgun (WGS) entry which is preliminary data.</text>
</comment>
<dbReference type="InterPro" id="IPR050258">
    <property type="entry name" value="Leguminous_Lectin"/>
</dbReference>
<keyword evidence="2" id="KW-0430">Lectin</keyword>
<reference evidence="4" key="1">
    <citation type="submission" date="2023-07" db="EMBL/GenBank/DDBJ databases">
        <title>A chromosome-level genome assembly of Lolium multiflorum.</title>
        <authorList>
            <person name="Chen Y."/>
            <person name="Copetti D."/>
            <person name="Kolliker R."/>
            <person name="Studer B."/>
        </authorList>
    </citation>
    <scope>NUCLEOTIDE SEQUENCE</scope>
    <source>
        <strain evidence="4">02402/16</strain>
        <tissue evidence="4">Leaf</tissue>
    </source>
</reference>
<sequence>MTLLRHSPAPPGQLRRAHLLPPHELRVSRVLAYMPPPYQTAAAALPCLPDHVTSLSFNYNFSDPAVLAGADLKYMNNSAPVLDRIDLTNQSMRWSTGRVAHGQAVRLWDDSTGKVASFTSNFVFAIKPASTNPAASKFSVGIPGAVLLVK</sequence>
<dbReference type="Proteomes" id="UP001231189">
    <property type="component" value="Unassembled WGS sequence"/>
</dbReference>
<feature type="domain" description="Legume lectin" evidence="3">
    <location>
        <begin position="55"/>
        <end position="131"/>
    </location>
</feature>
<proteinExistence type="inferred from homology"/>
<dbReference type="SUPFAM" id="SSF49899">
    <property type="entry name" value="Concanavalin A-like lectins/glucanases"/>
    <property type="match status" value="1"/>
</dbReference>
<organism evidence="4 5">
    <name type="scientific">Lolium multiflorum</name>
    <name type="common">Italian ryegrass</name>
    <name type="synonym">Lolium perenne subsp. multiflorum</name>
    <dbReference type="NCBI Taxonomy" id="4521"/>
    <lineage>
        <taxon>Eukaryota</taxon>
        <taxon>Viridiplantae</taxon>
        <taxon>Streptophyta</taxon>
        <taxon>Embryophyta</taxon>
        <taxon>Tracheophyta</taxon>
        <taxon>Spermatophyta</taxon>
        <taxon>Magnoliopsida</taxon>
        <taxon>Liliopsida</taxon>
        <taxon>Poales</taxon>
        <taxon>Poaceae</taxon>
        <taxon>BOP clade</taxon>
        <taxon>Pooideae</taxon>
        <taxon>Poodae</taxon>
        <taxon>Poeae</taxon>
        <taxon>Poeae Chloroplast Group 2 (Poeae type)</taxon>
        <taxon>Loliodinae</taxon>
        <taxon>Loliinae</taxon>
        <taxon>Lolium</taxon>
    </lineage>
</organism>
<accession>A0AAD8QX10</accession>
<dbReference type="Pfam" id="PF00139">
    <property type="entry name" value="Lectin_legB"/>
    <property type="match status" value="1"/>
</dbReference>
<dbReference type="AlphaFoldDB" id="A0AAD8QX10"/>
<evidence type="ECO:0000313" key="4">
    <source>
        <dbReference type="EMBL" id="KAK1609955.1"/>
    </source>
</evidence>